<evidence type="ECO:0000313" key="1">
    <source>
        <dbReference type="EMBL" id="AYV77474.1"/>
    </source>
</evidence>
<evidence type="ECO:0008006" key="2">
    <source>
        <dbReference type="Google" id="ProtNLM"/>
    </source>
</evidence>
<gene>
    <name evidence="1" type="ORF">Dasosvirus3_33</name>
</gene>
<dbReference type="Gene3D" id="3.90.930.1">
    <property type="match status" value="2"/>
</dbReference>
<accession>A0A3G4ZT31</accession>
<dbReference type="SUPFAM" id="SSF82185">
    <property type="entry name" value="Histone H3 K4-specific methyltransferase SET7/9 N-terminal domain"/>
    <property type="match status" value="2"/>
</dbReference>
<proteinExistence type="predicted"/>
<organism evidence="1">
    <name type="scientific">Dasosvirus sp</name>
    <dbReference type="NCBI Taxonomy" id="2487764"/>
    <lineage>
        <taxon>Viruses</taxon>
        <taxon>Varidnaviria</taxon>
        <taxon>Bamfordvirae</taxon>
        <taxon>Nucleocytoviricota</taxon>
        <taxon>Megaviricetes</taxon>
        <taxon>Imitervirales</taxon>
        <taxon>Mimiviridae</taxon>
        <taxon>Klosneuvirinae</taxon>
    </lineage>
</organism>
<reference evidence="1" key="1">
    <citation type="submission" date="2018-10" db="EMBL/GenBank/DDBJ databases">
        <title>Hidden diversity of soil giant viruses.</title>
        <authorList>
            <person name="Schulz F."/>
            <person name="Alteio L."/>
            <person name="Goudeau D."/>
            <person name="Ryan E.M."/>
            <person name="Malmstrom R.R."/>
            <person name="Blanchard J."/>
            <person name="Woyke T."/>
        </authorList>
    </citation>
    <scope>NUCLEOTIDE SEQUENCE</scope>
    <source>
        <strain evidence="1">DSV1</strain>
    </source>
</reference>
<protein>
    <recommendedName>
        <fullName evidence="2">MORN-repeat protein</fullName>
    </recommendedName>
</protein>
<name>A0A3G4ZT31_9VIRU</name>
<dbReference type="Pfam" id="PF07661">
    <property type="entry name" value="MORN_2"/>
    <property type="match status" value="4"/>
</dbReference>
<sequence>MTTKCNRVFCPVNNFVVELELLENTNTDPLIPEIMSEKNRCARYYCDKFKVIDIREKITNIAHTQIPDFEVNKTYQHTYIKTPIYFDRRVALFKDLDTSKYTGEYCSWYDDGQQYAKCYFENGQYHGEFITWHPNGQIQCQRFYNHGKEIDEYKSCYGNGKLEYLIKWENENKQVTHYHRNGNLHYKYNYKNNIIDGENKEWYENGLPSRESYYINDKEESFVREWFRSGPIFCEYFCVGGNIDGLRKIWFLHGRLQELSMYKNGKKDGWCYKFYASGKIKSCICYANGRKCKDFN</sequence>
<dbReference type="EMBL" id="MK072044">
    <property type="protein sequence ID" value="AYV77474.1"/>
    <property type="molecule type" value="Genomic_DNA"/>
</dbReference>
<dbReference type="InterPro" id="IPR011652">
    <property type="entry name" value="MORN_2"/>
</dbReference>